<dbReference type="AlphaFoldDB" id="A0AAV2CB42"/>
<keyword evidence="2" id="KW-1185">Reference proteome</keyword>
<evidence type="ECO:0000313" key="1">
    <source>
        <dbReference type="EMBL" id="CAL1353673.1"/>
    </source>
</evidence>
<reference evidence="1 2" key="1">
    <citation type="submission" date="2024-04" db="EMBL/GenBank/DDBJ databases">
        <authorList>
            <person name="Fracassetti M."/>
        </authorList>
    </citation>
    <scope>NUCLEOTIDE SEQUENCE [LARGE SCALE GENOMIC DNA]</scope>
</reference>
<dbReference type="EMBL" id="OZ034813">
    <property type="protein sequence ID" value="CAL1353673.1"/>
    <property type="molecule type" value="Genomic_DNA"/>
</dbReference>
<organism evidence="1 2">
    <name type="scientific">Linum trigynum</name>
    <dbReference type="NCBI Taxonomy" id="586398"/>
    <lineage>
        <taxon>Eukaryota</taxon>
        <taxon>Viridiplantae</taxon>
        <taxon>Streptophyta</taxon>
        <taxon>Embryophyta</taxon>
        <taxon>Tracheophyta</taxon>
        <taxon>Spermatophyta</taxon>
        <taxon>Magnoliopsida</taxon>
        <taxon>eudicotyledons</taxon>
        <taxon>Gunneridae</taxon>
        <taxon>Pentapetalae</taxon>
        <taxon>rosids</taxon>
        <taxon>fabids</taxon>
        <taxon>Malpighiales</taxon>
        <taxon>Linaceae</taxon>
        <taxon>Linum</taxon>
    </lineage>
</organism>
<name>A0AAV2CB42_9ROSI</name>
<protein>
    <submittedName>
        <fullName evidence="1">Uncharacterized protein</fullName>
    </submittedName>
</protein>
<proteinExistence type="predicted"/>
<dbReference type="Proteomes" id="UP001497516">
    <property type="component" value="Chromosome 1"/>
</dbReference>
<accession>A0AAV2CB42</accession>
<sequence length="121" mass="13206">MISDASLPTMGGVCLTKVEGNYPGQSKAAPSRAARPRRWDIGEIKHAVSSNERSSSERDLFVREQGLRWCINLVQGGSACKATLSTMRATCLSKFVAPVMGIAPQQARGHLRLGRQKRKQP</sequence>
<gene>
    <name evidence="1" type="ORF">LTRI10_LOCUS1555</name>
</gene>
<evidence type="ECO:0000313" key="2">
    <source>
        <dbReference type="Proteomes" id="UP001497516"/>
    </source>
</evidence>